<dbReference type="GO" id="GO:0006950">
    <property type="term" value="P:response to stress"/>
    <property type="evidence" value="ECO:0007669"/>
    <property type="project" value="TreeGrafter"/>
</dbReference>
<comment type="caution">
    <text evidence="2">The sequence shown here is derived from an EMBL/GenBank/DDBJ whole genome shotgun (WGS) entry which is preliminary data.</text>
</comment>
<dbReference type="InterPro" id="IPR036388">
    <property type="entry name" value="WH-like_DNA-bd_sf"/>
</dbReference>
<keyword evidence="3" id="KW-1185">Reference proteome</keyword>
<name>A0A365XTX3_9BACT</name>
<reference evidence="2 3" key="1">
    <citation type="submission" date="2018-05" db="EMBL/GenBank/DDBJ databases">
        <title>Chitinophaga sp. K3CV102501T nov., isolated from isolated from a monsoon evergreen broad-leaved forest soil.</title>
        <authorList>
            <person name="Lv Y."/>
        </authorList>
    </citation>
    <scope>NUCLEOTIDE SEQUENCE [LARGE SCALE GENOMIC DNA]</scope>
    <source>
        <strain evidence="2 3">GDMCC 1.1325</strain>
    </source>
</reference>
<dbReference type="InterPro" id="IPR036390">
    <property type="entry name" value="WH_DNA-bd_sf"/>
</dbReference>
<evidence type="ECO:0000313" key="2">
    <source>
        <dbReference type="EMBL" id="RBL89035.1"/>
    </source>
</evidence>
<organism evidence="2 3">
    <name type="scientific">Chitinophaga flava</name>
    <dbReference type="NCBI Taxonomy" id="2259036"/>
    <lineage>
        <taxon>Bacteria</taxon>
        <taxon>Pseudomonadati</taxon>
        <taxon>Bacteroidota</taxon>
        <taxon>Chitinophagia</taxon>
        <taxon>Chitinophagales</taxon>
        <taxon>Chitinophagaceae</taxon>
        <taxon>Chitinophaga</taxon>
    </lineage>
</organism>
<dbReference type="RefSeq" id="WP_113617778.1">
    <property type="nucleotide sequence ID" value="NZ_QFFJ01000002.1"/>
</dbReference>
<dbReference type="Proteomes" id="UP000253410">
    <property type="component" value="Unassembled WGS sequence"/>
</dbReference>
<evidence type="ECO:0000259" key="1">
    <source>
        <dbReference type="PROSITE" id="PS50995"/>
    </source>
</evidence>
<dbReference type="SUPFAM" id="SSF46785">
    <property type="entry name" value="Winged helix' DNA-binding domain"/>
    <property type="match status" value="1"/>
</dbReference>
<dbReference type="EMBL" id="QFFJ01000002">
    <property type="protein sequence ID" value="RBL89035.1"/>
    <property type="molecule type" value="Genomic_DNA"/>
</dbReference>
<protein>
    <recommendedName>
        <fullName evidence="1">HTH marR-type domain-containing protein</fullName>
    </recommendedName>
</protein>
<evidence type="ECO:0000313" key="3">
    <source>
        <dbReference type="Proteomes" id="UP000253410"/>
    </source>
</evidence>
<dbReference type="GO" id="GO:0003700">
    <property type="term" value="F:DNA-binding transcription factor activity"/>
    <property type="evidence" value="ECO:0007669"/>
    <property type="project" value="InterPro"/>
</dbReference>
<dbReference type="PANTHER" id="PTHR33164:SF43">
    <property type="entry name" value="HTH-TYPE TRANSCRIPTIONAL REPRESSOR YETL"/>
    <property type="match status" value="1"/>
</dbReference>
<gene>
    <name evidence="2" type="ORF">DF182_21080</name>
</gene>
<dbReference type="PROSITE" id="PS50995">
    <property type="entry name" value="HTH_MARR_2"/>
    <property type="match status" value="1"/>
</dbReference>
<sequence>MSQLLELIAEWEAYSEHVGKPAVADFCEHYLRRHAKKKKEKTAIPAHDMDGVITELVGRMSAMHTTYAKMILKELPDIELEWFYLLNIIKYKKEAKKTDIISLGLMEQSTGIDILNRMHKKGFITEKNNPEDKRAKLISITDKGNTLLKKIGSYLYKVTYLLYHDVQEEDKQALIRILGSLQHRHQQVLLENKHRKIDEVLQQLYGKDAPEEAAAAFSKQIKQKEKIMASQKGEQVDDIIRSLYK</sequence>
<dbReference type="AlphaFoldDB" id="A0A365XTX3"/>
<dbReference type="InterPro" id="IPR039422">
    <property type="entry name" value="MarR/SlyA-like"/>
</dbReference>
<dbReference type="Gene3D" id="1.10.10.10">
    <property type="entry name" value="Winged helix-like DNA-binding domain superfamily/Winged helix DNA-binding domain"/>
    <property type="match status" value="1"/>
</dbReference>
<dbReference type="PRINTS" id="PR00598">
    <property type="entry name" value="HTHMARR"/>
</dbReference>
<dbReference type="InterPro" id="IPR000835">
    <property type="entry name" value="HTH_MarR-typ"/>
</dbReference>
<dbReference type="PANTHER" id="PTHR33164">
    <property type="entry name" value="TRANSCRIPTIONAL REGULATOR, MARR FAMILY"/>
    <property type="match status" value="1"/>
</dbReference>
<dbReference type="Pfam" id="PF13463">
    <property type="entry name" value="HTH_27"/>
    <property type="match status" value="1"/>
</dbReference>
<feature type="domain" description="HTH marR-type" evidence="1">
    <location>
        <begin position="50"/>
        <end position="183"/>
    </location>
</feature>
<dbReference type="SMART" id="SM00347">
    <property type="entry name" value="HTH_MARR"/>
    <property type="match status" value="1"/>
</dbReference>
<proteinExistence type="predicted"/>
<dbReference type="OrthoDB" id="961069at2"/>
<accession>A0A365XTX3</accession>